<comment type="caution">
    <text evidence="2">The sequence shown here is derived from an EMBL/GenBank/DDBJ whole genome shotgun (WGS) entry which is preliminary data.</text>
</comment>
<feature type="compositionally biased region" description="Pro residues" evidence="1">
    <location>
        <begin position="10"/>
        <end position="23"/>
    </location>
</feature>
<evidence type="ECO:0000313" key="2">
    <source>
        <dbReference type="EMBL" id="RVW12861.1"/>
    </source>
</evidence>
<sequence>MPQATTTNPPTTPPVPPAAPPPSQDFITISGSKFRGMIQQHLGLLPPQTDILGPSEPIAPAEETIMAGVPPQVTHEVAIEPSSPPENPLIHSQLVYQLNHVLSMVPDNGAI</sequence>
<dbReference type="AlphaFoldDB" id="A0A438BPH6"/>
<protein>
    <submittedName>
        <fullName evidence="2">Uncharacterized protein</fullName>
    </submittedName>
</protein>
<proteinExistence type="predicted"/>
<reference evidence="2 3" key="1">
    <citation type="journal article" date="2018" name="PLoS Genet.">
        <title>Population sequencing reveals clonal diversity and ancestral inbreeding in the grapevine cultivar Chardonnay.</title>
        <authorList>
            <person name="Roach M.J."/>
            <person name="Johnson D.L."/>
            <person name="Bohlmann J."/>
            <person name="van Vuuren H.J."/>
            <person name="Jones S.J."/>
            <person name="Pretorius I.S."/>
            <person name="Schmidt S.A."/>
            <person name="Borneman A.R."/>
        </authorList>
    </citation>
    <scope>NUCLEOTIDE SEQUENCE [LARGE SCALE GENOMIC DNA]</scope>
    <source>
        <strain evidence="3">cv. Chardonnay</strain>
        <tissue evidence="2">Leaf</tissue>
    </source>
</reference>
<organism evidence="2 3">
    <name type="scientific">Vitis vinifera</name>
    <name type="common">Grape</name>
    <dbReference type="NCBI Taxonomy" id="29760"/>
    <lineage>
        <taxon>Eukaryota</taxon>
        <taxon>Viridiplantae</taxon>
        <taxon>Streptophyta</taxon>
        <taxon>Embryophyta</taxon>
        <taxon>Tracheophyta</taxon>
        <taxon>Spermatophyta</taxon>
        <taxon>Magnoliopsida</taxon>
        <taxon>eudicotyledons</taxon>
        <taxon>Gunneridae</taxon>
        <taxon>Pentapetalae</taxon>
        <taxon>rosids</taxon>
        <taxon>Vitales</taxon>
        <taxon>Vitaceae</taxon>
        <taxon>Viteae</taxon>
        <taxon>Vitis</taxon>
    </lineage>
</organism>
<gene>
    <name evidence="2" type="ORF">CK203_105706</name>
</gene>
<accession>A0A438BPH6</accession>
<evidence type="ECO:0000256" key="1">
    <source>
        <dbReference type="SAM" id="MobiDB-lite"/>
    </source>
</evidence>
<feature type="region of interest" description="Disordered" evidence="1">
    <location>
        <begin position="1"/>
        <end position="25"/>
    </location>
</feature>
<dbReference type="Proteomes" id="UP000288805">
    <property type="component" value="Unassembled WGS sequence"/>
</dbReference>
<name>A0A438BPH6_VITVI</name>
<dbReference type="EMBL" id="QGNW01002675">
    <property type="protein sequence ID" value="RVW12861.1"/>
    <property type="molecule type" value="Genomic_DNA"/>
</dbReference>
<evidence type="ECO:0000313" key="3">
    <source>
        <dbReference type="Proteomes" id="UP000288805"/>
    </source>
</evidence>